<keyword evidence="2" id="KW-1185">Reference proteome</keyword>
<comment type="caution">
    <text evidence="1">The sequence shown here is derived from an EMBL/GenBank/DDBJ whole genome shotgun (WGS) entry which is preliminary data.</text>
</comment>
<evidence type="ECO:0000313" key="2">
    <source>
        <dbReference type="Proteomes" id="UP000789572"/>
    </source>
</evidence>
<name>A0A9N9E8M5_9GLOM</name>
<accession>A0A9N9E8M5</accession>
<reference evidence="1" key="1">
    <citation type="submission" date="2021-06" db="EMBL/GenBank/DDBJ databases">
        <authorList>
            <person name="Kallberg Y."/>
            <person name="Tangrot J."/>
            <person name="Rosling A."/>
        </authorList>
    </citation>
    <scope>NUCLEOTIDE SEQUENCE</scope>
    <source>
        <strain evidence="1">IA702</strain>
    </source>
</reference>
<dbReference type="Proteomes" id="UP000789572">
    <property type="component" value="Unassembled WGS sequence"/>
</dbReference>
<dbReference type="AlphaFoldDB" id="A0A9N9E8M5"/>
<proteinExistence type="predicted"/>
<evidence type="ECO:0000313" key="1">
    <source>
        <dbReference type="EMBL" id="CAG8664650.1"/>
    </source>
</evidence>
<protein>
    <submittedName>
        <fullName evidence="1">9515_t:CDS:1</fullName>
    </submittedName>
</protein>
<feature type="non-terminal residue" evidence="1">
    <location>
        <position position="52"/>
    </location>
</feature>
<organism evidence="1 2">
    <name type="scientific">Paraglomus occultum</name>
    <dbReference type="NCBI Taxonomy" id="144539"/>
    <lineage>
        <taxon>Eukaryota</taxon>
        <taxon>Fungi</taxon>
        <taxon>Fungi incertae sedis</taxon>
        <taxon>Mucoromycota</taxon>
        <taxon>Glomeromycotina</taxon>
        <taxon>Glomeromycetes</taxon>
        <taxon>Paraglomerales</taxon>
        <taxon>Paraglomeraceae</taxon>
        <taxon>Paraglomus</taxon>
    </lineage>
</organism>
<gene>
    <name evidence="1" type="ORF">POCULU_LOCUS10638</name>
</gene>
<sequence length="52" mass="6008">MTIYCIDDIDPLNDDSNALRIALLMENMFNQLMSQLPRRAHFGDQDIIGIVR</sequence>
<dbReference type="EMBL" id="CAJVPJ010005885">
    <property type="protein sequence ID" value="CAG8664650.1"/>
    <property type="molecule type" value="Genomic_DNA"/>
</dbReference>